<evidence type="ECO:0000313" key="8">
    <source>
        <dbReference type="EMBL" id="KAG2391796.1"/>
    </source>
</evidence>
<dbReference type="EMBL" id="PYSW02000006">
    <property type="protein sequence ID" value="KAG2391796.1"/>
    <property type="molecule type" value="Genomic_DNA"/>
</dbReference>
<evidence type="ECO:0000256" key="4">
    <source>
        <dbReference type="ARBA" id="ARBA00022692"/>
    </source>
</evidence>
<keyword evidence="7" id="KW-0472">Membrane</keyword>
<organism evidence="8 9">
    <name type="scientific">Naegleria lovaniensis</name>
    <name type="common">Amoeba</name>
    <dbReference type="NCBI Taxonomy" id="51637"/>
    <lineage>
        <taxon>Eukaryota</taxon>
        <taxon>Discoba</taxon>
        <taxon>Heterolobosea</taxon>
        <taxon>Tetramitia</taxon>
        <taxon>Eutetramitia</taxon>
        <taxon>Vahlkampfiidae</taxon>
        <taxon>Naegleria</taxon>
    </lineage>
</organism>
<comment type="subcellular location">
    <subcellularLocation>
        <location evidence="1">Endoplasmic reticulum membrane</location>
        <topology evidence="1">Single-pass membrane protein</topology>
    </subcellularLocation>
</comment>
<keyword evidence="5" id="KW-0256">Endoplasmic reticulum</keyword>
<dbReference type="GeneID" id="68105734"/>
<evidence type="ECO:0000256" key="3">
    <source>
        <dbReference type="ARBA" id="ARBA00017467"/>
    </source>
</evidence>
<evidence type="ECO:0000313" key="9">
    <source>
        <dbReference type="Proteomes" id="UP000816034"/>
    </source>
</evidence>
<sequence>MIVFVFGAALFVFGLMIRLYQVLPNRIKYSNKHLKKELSNNTSINNSADSSRSSSRKIKTLVVLGSGGHTGEIMDMIQSLDPNKYSFEFVLAQTDKGSEKSVRYLLKDKPLFHPLSFHRIPRSREVHQSYFTSIFTTIKALLYTTFITNITINPDLIIVNGPGTCIPVCLSAYLTRFLGIKRVKIIFVESVCRVESLSVSGKIMYLLADRFLVHWPQLQNKYSKVEYYGRLCY</sequence>
<keyword evidence="4" id="KW-0812">Transmembrane</keyword>
<keyword evidence="9" id="KW-1185">Reference proteome</keyword>
<evidence type="ECO:0000256" key="5">
    <source>
        <dbReference type="ARBA" id="ARBA00022824"/>
    </source>
</evidence>
<dbReference type="Gene3D" id="3.40.50.2000">
    <property type="entry name" value="Glycogen Phosphorylase B"/>
    <property type="match status" value="1"/>
</dbReference>
<dbReference type="PANTHER" id="PTHR12154">
    <property type="entry name" value="GLYCOSYL TRANSFERASE-RELATED"/>
    <property type="match status" value="1"/>
</dbReference>
<name>A0AA88H2D0_NAELO</name>
<protein>
    <recommendedName>
        <fullName evidence="3">UDP-N-acetylglucosamine transferase subunit ALG14</fullName>
    </recommendedName>
</protein>
<comment type="similarity">
    <text evidence="2">Belongs to the ALG14 family.</text>
</comment>
<evidence type="ECO:0000256" key="6">
    <source>
        <dbReference type="ARBA" id="ARBA00022989"/>
    </source>
</evidence>
<dbReference type="PANTHER" id="PTHR12154:SF4">
    <property type="entry name" value="UDP-N-ACETYLGLUCOSAMINE TRANSFERASE SUBUNIT ALG14 HOMOLOG"/>
    <property type="match status" value="1"/>
</dbReference>
<evidence type="ECO:0000256" key="2">
    <source>
        <dbReference type="ARBA" id="ARBA00009731"/>
    </source>
</evidence>
<accession>A0AA88H2D0</accession>
<comment type="caution">
    <text evidence="8">The sequence shown here is derived from an EMBL/GenBank/DDBJ whole genome shotgun (WGS) entry which is preliminary data.</text>
</comment>
<dbReference type="Proteomes" id="UP000816034">
    <property type="component" value="Unassembled WGS sequence"/>
</dbReference>
<dbReference type="GO" id="GO:0004577">
    <property type="term" value="F:N-acetylglucosaminyldiphosphodolichol N-acetylglucosaminyltransferase activity"/>
    <property type="evidence" value="ECO:0007669"/>
    <property type="project" value="TreeGrafter"/>
</dbReference>
<dbReference type="InterPro" id="IPR013969">
    <property type="entry name" value="Oligosacch_biosynth_Alg14"/>
</dbReference>
<keyword evidence="6" id="KW-1133">Transmembrane helix</keyword>
<evidence type="ECO:0000256" key="7">
    <source>
        <dbReference type="ARBA" id="ARBA00023136"/>
    </source>
</evidence>
<dbReference type="GO" id="GO:0043541">
    <property type="term" value="C:UDP-N-acetylglucosamine transferase complex"/>
    <property type="evidence" value="ECO:0007669"/>
    <property type="project" value="TreeGrafter"/>
</dbReference>
<evidence type="ECO:0000256" key="1">
    <source>
        <dbReference type="ARBA" id="ARBA00004389"/>
    </source>
</evidence>
<dbReference type="GO" id="GO:0006488">
    <property type="term" value="P:dolichol-linked oligosaccharide biosynthetic process"/>
    <property type="evidence" value="ECO:0007669"/>
    <property type="project" value="InterPro"/>
</dbReference>
<gene>
    <name evidence="8" type="ORF">C9374_013281</name>
</gene>
<dbReference type="RefSeq" id="XP_044553690.1">
    <property type="nucleotide sequence ID" value="XM_044689140.1"/>
</dbReference>
<dbReference type="Pfam" id="PF08660">
    <property type="entry name" value="Alg14"/>
    <property type="match status" value="1"/>
</dbReference>
<reference evidence="8 9" key="1">
    <citation type="journal article" date="2018" name="BMC Genomics">
        <title>The genome of Naegleria lovaniensis, the basis for a comparative approach to unravel pathogenicity factors of the human pathogenic amoeba N. fowleri.</title>
        <authorList>
            <person name="Liechti N."/>
            <person name="Schurch N."/>
            <person name="Bruggmann R."/>
            <person name="Wittwer M."/>
        </authorList>
    </citation>
    <scope>NUCLEOTIDE SEQUENCE [LARGE SCALE GENOMIC DNA]</scope>
    <source>
        <strain evidence="8 9">ATCC 30569</strain>
    </source>
</reference>
<proteinExistence type="inferred from homology"/>
<dbReference type="AlphaFoldDB" id="A0AA88H2D0"/>